<comment type="caution">
    <text evidence="1">The sequence shown here is derived from an EMBL/GenBank/DDBJ whole genome shotgun (WGS) entry which is preliminary data.</text>
</comment>
<evidence type="ECO:0000313" key="1">
    <source>
        <dbReference type="EMBL" id="KAI3799729.1"/>
    </source>
</evidence>
<organism evidence="1 2">
    <name type="scientific">Smallanthus sonchifolius</name>
    <dbReference type="NCBI Taxonomy" id="185202"/>
    <lineage>
        <taxon>Eukaryota</taxon>
        <taxon>Viridiplantae</taxon>
        <taxon>Streptophyta</taxon>
        <taxon>Embryophyta</taxon>
        <taxon>Tracheophyta</taxon>
        <taxon>Spermatophyta</taxon>
        <taxon>Magnoliopsida</taxon>
        <taxon>eudicotyledons</taxon>
        <taxon>Gunneridae</taxon>
        <taxon>Pentapetalae</taxon>
        <taxon>asterids</taxon>
        <taxon>campanulids</taxon>
        <taxon>Asterales</taxon>
        <taxon>Asteraceae</taxon>
        <taxon>Asteroideae</taxon>
        <taxon>Heliantheae alliance</taxon>
        <taxon>Millerieae</taxon>
        <taxon>Smallanthus</taxon>
    </lineage>
</organism>
<accession>A0ACB9HVG6</accession>
<name>A0ACB9HVG6_9ASTR</name>
<gene>
    <name evidence="1" type="ORF">L1987_35029</name>
</gene>
<dbReference type="Proteomes" id="UP001056120">
    <property type="component" value="Linkage Group LG11"/>
</dbReference>
<evidence type="ECO:0000313" key="2">
    <source>
        <dbReference type="Proteomes" id="UP001056120"/>
    </source>
</evidence>
<protein>
    <submittedName>
        <fullName evidence="1">Uncharacterized protein</fullName>
    </submittedName>
</protein>
<dbReference type="EMBL" id="CM042028">
    <property type="protein sequence ID" value="KAI3799729.1"/>
    <property type="molecule type" value="Genomic_DNA"/>
</dbReference>
<sequence>MPRSTSLQRLNMIWFYCCALLFILKTSNAGAADTILPNQILKDGETIVSSNEFFELGFFSRYLNVRYLGIWYKKIDKGSVVWVANREVPLVNRMGMLTFNDKGTLQLVNVNNTLIWSSQPSKTVTNINPVARLLDTGNLVIRDDISGYIIWQSFDHPGNTWLPGMKIGVDLVTGIQRNLTSWKTPGDPSPGSYTVSMDINGYPQLYITNMRDESSLQQRVGSVNGVGFSGMRGRRQNGYYEFEFVYKKREEIYINFTVLNSSSSFTRMILNYQGVFRRFVWSNSKWVPYITPFEDECGSYGLCGTYAGCNINNSPVCTCLEGFEPKLPEEWSVNNWSNGCKHEISMNNGNGHNFRKFSNLKLPDSRDTWFNSTMSLQECGNVCTSNVSCTAYANTDIREGGSGCLMWFSELVDIREAPQGDDSGQDIYIKMANPTLIGDKKKSHLKLTLPIVFVVVLIILALTLYAWRKKKSHEKGEDLELPLFSLDKIASSTGNFSLKNKLGEGGFGEVYKGVLEDGGEIAVKRSSKTSRQGLVEFQNEAICIAKLQHRNLVKLLGYYAQGDDMMLIYEYMPNKSLDYLLFDENNSLMFEDYETEANTNKVVGTLGYISPEYPTNGNFSAKSDVFSFGVLVLEIVSGKKNRGFSHQGHQDNLLGHAWRLYKEDRPLELVDVALGDSWTASEVLQAIHVGLSCVQHHADDRPNMSSVIHMLGGEGALPEPNQPGYYTEVTKPEVKFTSITPKVSGSICEFTITQLDARVENRKTTRPLDQSKVTYFIRRSVFLLKSKAYIHCCLTSQPSKTVISINPVAQLFDYGNLVIRDDISGNIIWQSFDHPLATRKENRGGPCNGGTAEPDIMEDFS</sequence>
<reference evidence="1 2" key="2">
    <citation type="journal article" date="2022" name="Mol. Ecol. Resour.">
        <title>The genomes of chicory, endive, great burdock and yacon provide insights into Asteraceae paleo-polyploidization history and plant inulin production.</title>
        <authorList>
            <person name="Fan W."/>
            <person name="Wang S."/>
            <person name="Wang H."/>
            <person name="Wang A."/>
            <person name="Jiang F."/>
            <person name="Liu H."/>
            <person name="Zhao H."/>
            <person name="Xu D."/>
            <person name="Zhang Y."/>
        </authorList>
    </citation>
    <scope>NUCLEOTIDE SEQUENCE [LARGE SCALE GENOMIC DNA]</scope>
    <source>
        <strain evidence="2">cv. Yunnan</strain>
        <tissue evidence="1">Leaves</tissue>
    </source>
</reference>
<keyword evidence="2" id="KW-1185">Reference proteome</keyword>
<reference evidence="2" key="1">
    <citation type="journal article" date="2022" name="Mol. Ecol. Resour.">
        <title>The genomes of chicory, endive, great burdock and yacon provide insights into Asteraceae palaeo-polyploidization history and plant inulin production.</title>
        <authorList>
            <person name="Fan W."/>
            <person name="Wang S."/>
            <person name="Wang H."/>
            <person name="Wang A."/>
            <person name="Jiang F."/>
            <person name="Liu H."/>
            <person name="Zhao H."/>
            <person name="Xu D."/>
            <person name="Zhang Y."/>
        </authorList>
    </citation>
    <scope>NUCLEOTIDE SEQUENCE [LARGE SCALE GENOMIC DNA]</scope>
    <source>
        <strain evidence="2">cv. Yunnan</strain>
    </source>
</reference>
<proteinExistence type="predicted"/>